<organism evidence="1 2">
    <name type="scientific">Funneliformis geosporum</name>
    <dbReference type="NCBI Taxonomy" id="1117311"/>
    <lineage>
        <taxon>Eukaryota</taxon>
        <taxon>Fungi</taxon>
        <taxon>Fungi incertae sedis</taxon>
        <taxon>Mucoromycota</taxon>
        <taxon>Glomeromycotina</taxon>
        <taxon>Glomeromycetes</taxon>
        <taxon>Glomerales</taxon>
        <taxon>Glomeraceae</taxon>
        <taxon>Funneliformis</taxon>
    </lineage>
</organism>
<evidence type="ECO:0000313" key="2">
    <source>
        <dbReference type="Proteomes" id="UP001153678"/>
    </source>
</evidence>
<sequence>DGDISIKSLSYRFPGDLRTANFTSFLQSGLGHDGLIFIDLSIQSR</sequence>
<name>A0A9W4T9Z4_9GLOM</name>
<keyword evidence="2" id="KW-1185">Reference proteome</keyword>
<reference evidence="1" key="1">
    <citation type="submission" date="2022-08" db="EMBL/GenBank/DDBJ databases">
        <authorList>
            <person name="Kallberg Y."/>
            <person name="Tangrot J."/>
            <person name="Rosling A."/>
        </authorList>
    </citation>
    <scope>NUCLEOTIDE SEQUENCE</scope>
    <source>
        <strain evidence="1">Wild A</strain>
    </source>
</reference>
<accession>A0A9W4T9Z4</accession>
<proteinExistence type="predicted"/>
<protein>
    <submittedName>
        <fullName evidence="1">1249_t:CDS:1</fullName>
    </submittedName>
</protein>
<dbReference type="Proteomes" id="UP001153678">
    <property type="component" value="Unassembled WGS sequence"/>
</dbReference>
<dbReference type="EMBL" id="CAMKVN010018011">
    <property type="protein sequence ID" value="CAI2198180.1"/>
    <property type="molecule type" value="Genomic_DNA"/>
</dbReference>
<gene>
    <name evidence="1" type="ORF">FWILDA_LOCUS18444</name>
</gene>
<feature type="non-terminal residue" evidence="1">
    <location>
        <position position="45"/>
    </location>
</feature>
<feature type="non-terminal residue" evidence="1">
    <location>
        <position position="1"/>
    </location>
</feature>
<dbReference type="AlphaFoldDB" id="A0A9W4T9Z4"/>
<comment type="caution">
    <text evidence="1">The sequence shown here is derived from an EMBL/GenBank/DDBJ whole genome shotgun (WGS) entry which is preliminary data.</text>
</comment>
<evidence type="ECO:0000313" key="1">
    <source>
        <dbReference type="EMBL" id="CAI2198180.1"/>
    </source>
</evidence>